<sequence>MDSSLTTWSTNNSKNVDEKNVGVAHRTDYKSNLFQTSHDGNAPHLRIALNRSPPTLTTGRPCLAGTQTLKHQQAEDKRISLNLTNESFFSLNARECTEESSGIGHVLSDQGNPSYFENENKYEANLLCAKQGQVRLEENTGDMSVERSDEFINGSGNGSNNYNNRWDPVIKSEYRPLGAQAKNSSVAVTASPSSSGRSTVHYACDDEFDYDSMVEQTHKIASKDFQTLDDNLTFIASYVEELTGCGESRKLTSATAADNRIENSPLTHKFTTPNKPRYQQQQQQRQPSPQSIGTSLPHPVHKQEDYQPQKLQQLQQLCQSAVWLLSTGNSTVIGKDLTNSLTEDFLLSFSANPNITENLLNSFLTTVDSLNERGNRRPLTESDQYDKPSPFTTYHLPNQNCRVTKNDLTSREECLYRNILHNTSNVSTQKNFQDMHSVDVHRISSSNENSVGALRNGKISAPRNPSSSADYNRLVNPPTQLIANDITTDLFSQTTSNYTPFLVKLLNMSQSPMNTSGGQMNTTVLQEQTDVILNLLVNQRASIQSNSVCNNNSDNNNNVGNNLPQMSHEYSAVGRITSLASSSLSGYQGNISTLSSSCQNDQYPMLNRSLTENLSQVISPYQQRLNSFTNDVDKVATVYRNSAGTLAAKGETIYQWSGRLPLANHKSGPFSRKVFLGGLPWDSTSDKIMKAFSRFGKATVCWPSKDGSPIDNKRYSSRGYCYLIFEEETSVSKLLANCFENPNKAGYYYKMSSPKFVSKDVQVIPWVLSDDHFSKSTPNPEDMRRSVFVGALHALITAEAIVKIMDDIFGNVVYATLDTDRYKYPTGSARVVFSSNKSYTKAIIANFVNIRTSKFIKTIQIDPYLEDTVCSSCATYPGIYFCRALECFKYFCPACWYVRHKLFDNSYMHIPLRRGVRMNSDHQ</sequence>
<organism evidence="5 6">
    <name type="scientific">Trichobilharzia regenti</name>
    <name type="common">Nasal bird schistosome</name>
    <dbReference type="NCBI Taxonomy" id="157069"/>
    <lineage>
        <taxon>Eukaryota</taxon>
        <taxon>Metazoa</taxon>
        <taxon>Spiralia</taxon>
        <taxon>Lophotrochozoa</taxon>
        <taxon>Platyhelminthes</taxon>
        <taxon>Trematoda</taxon>
        <taxon>Digenea</taxon>
        <taxon>Strigeidida</taxon>
        <taxon>Schistosomatoidea</taxon>
        <taxon>Schistosomatidae</taxon>
        <taxon>Trichobilharzia</taxon>
    </lineage>
</organism>
<feature type="region of interest" description="Disordered" evidence="3">
    <location>
        <begin position="256"/>
        <end position="302"/>
    </location>
</feature>
<dbReference type="Pfam" id="PF16367">
    <property type="entry name" value="RRM_7"/>
    <property type="match status" value="1"/>
</dbReference>
<dbReference type="GO" id="GO:0005737">
    <property type="term" value="C:cytoplasm"/>
    <property type="evidence" value="ECO:0007669"/>
    <property type="project" value="TreeGrafter"/>
</dbReference>
<dbReference type="InterPro" id="IPR032296">
    <property type="entry name" value="CEBP_ZZ"/>
</dbReference>
<dbReference type="Gene3D" id="3.30.70.330">
    <property type="match status" value="2"/>
</dbReference>
<dbReference type="GO" id="GO:0008135">
    <property type="term" value="F:translation factor activity, RNA binding"/>
    <property type="evidence" value="ECO:0007669"/>
    <property type="project" value="TreeGrafter"/>
</dbReference>
<dbReference type="InterPro" id="IPR035979">
    <property type="entry name" value="RBD_domain_sf"/>
</dbReference>
<dbReference type="SUPFAM" id="SSF54928">
    <property type="entry name" value="RNA-binding domain, RBD"/>
    <property type="match status" value="1"/>
</dbReference>
<evidence type="ECO:0000256" key="2">
    <source>
        <dbReference type="PROSITE-ProRule" id="PRU00176"/>
    </source>
</evidence>
<dbReference type="CDD" id="cd19757">
    <property type="entry name" value="Bbox1"/>
    <property type="match status" value="1"/>
</dbReference>
<dbReference type="CDD" id="cd12444">
    <property type="entry name" value="RRM1_CPEBs"/>
    <property type="match status" value="1"/>
</dbReference>
<evidence type="ECO:0000256" key="3">
    <source>
        <dbReference type="SAM" id="MobiDB-lite"/>
    </source>
</evidence>
<dbReference type="InterPro" id="IPR034819">
    <property type="entry name" value="CPEB"/>
</dbReference>
<feature type="compositionally biased region" description="Polar residues" evidence="3">
    <location>
        <begin position="256"/>
        <end position="278"/>
    </location>
</feature>
<keyword evidence="5" id="KW-1185">Reference proteome</keyword>
<dbReference type="PANTHER" id="PTHR12566">
    <property type="entry name" value="CYTOPLASMIC POLYADENYLATION ELEMENT BINDING PROTEIN CPEB"/>
    <property type="match status" value="1"/>
</dbReference>
<dbReference type="PROSITE" id="PS50102">
    <property type="entry name" value="RRM"/>
    <property type="match status" value="2"/>
</dbReference>
<protein>
    <recommendedName>
        <fullName evidence="4">RRM domain-containing protein</fullName>
    </recommendedName>
</protein>
<feature type="domain" description="RRM" evidence="4">
    <location>
        <begin position="785"/>
        <end position="866"/>
    </location>
</feature>
<evidence type="ECO:0000256" key="1">
    <source>
        <dbReference type="ARBA" id="ARBA00022884"/>
    </source>
</evidence>
<feature type="compositionally biased region" description="Low complexity" evidence="3">
    <location>
        <begin position="279"/>
        <end position="291"/>
    </location>
</feature>
<dbReference type="InterPro" id="IPR000504">
    <property type="entry name" value="RRM_dom"/>
</dbReference>
<dbReference type="Gene3D" id="4.10.640.40">
    <property type="entry name" value="Cytoplasmic polyadenylation element-binding protein, ZZ domain"/>
    <property type="match status" value="1"/>
</dbReference>
<dbReference type="Pfam" id="PF16366">
    <property type="entry name" value="CEBP_ZZ"/>
    <property type="match status" value="1"/>
</dbReference>
<dbReference type="InterPro" id="IPR038446">
    <property type="entry name" value="CEBP_ZZ_sf"/>
</dbReference>
<dbReference type="GO" id="GO:0003730">
    <property type="term" value="F:mRNA 3'-UTR binding"/>
    <property type="evidence" value="ECO:0007669"/>
    <property type="project" value="InterPro"/>
</dbReference>
<proteinExistence type="predicted"/>
<dbReference type="GO" id="GO:0043022">
    <property type="term" value="F:ribosome binding"/>
    <property type="evidence" value="ECO:0007669"/>
    <property type="project" value="TreeGrafter"/>
</dbReference>
<dbReference type="AlphaFoldDB" id="A0AA85KDH2"/>
<dbReference type="InterPro" id="IPR012677">
    <property type="entry name" value="Nucleotide-bd_a/b_plait_sf"/>
</dbReference>
<name>A0AA85KDH2_TRIRE</name>
<reference evidence="6" key="2">
    <citation type="submission" date="2023-11" db="UniProtKB">
        <authorList>
            <consortium name="WormBaseParasite"/>
        </authorList>
    </citation>
    <scope>IDENTIFICATION</scope>
</reference>
<evidence type="ECO:0000313" key="6">
    <source>
        <dbReference type="WBParaSite" id="TREG1_79360.1"/>
    </source>
</evidence>
<feature type="compositionally biased region" description="Basic and acidic residues" evidence="3">
    <location>
        <begin position="373"/>
        <end position="386"/>
    </location>
</feature>
<reference evidence="5" key="1">
    <citation type="submission" date="2022-06" db="EMBL/GenBank/DDBJ databases">
        <authorList>
            <person name="Berger JAMES D."/>
            <person name="Berger JAMES D."/>
        </authorList>
    </citation>
    <scope>NUCLEOTIDE SEQUENCE [LARGE SCALE GENOMIC DNA]</scope>
</reference>
<keyword evidence="1 2" id="KW-0694">RNA-binding</keyword>
<dbReference type="GO" id="GO:2000766">
    <property type="term" value="P:negative regulation of cytoplasmic translation"/>
    <property type="evidence" value="ECO:0007669"/>
    <property type="project" value="TreeGrafter"/>
</dbReference>
<accession>A0AA85KDH2</accession>
<dbReference type="GO" id="GO:0043005">
    <property type="term" value="C:neuron projection"/>
    <property type="evidence" value="ECO:0007669"/>
    <property type="project" value="TreeGrafter"/>
</dbReference>
<dbReference type="GO" id="GO:0045202">
    <property type="term" value="C:synapse"/>
    <property type="evidence" value="ECO:0007669"/>
    <property type="project" value="TreeGrafter"/>
</dbReference>
<dbReference type="Proteomes" id="UP000050795">
    <property type="component" value="Unassembled WGS sequence"/>
</dbReference>
<evidence type="ECO:0000259" key="4">
    <source>
        <dbReference type="PROSITE" id="PS50102"/>
    </source>
</evidence>
<dbReference type="GO" id="GO:0000900">
    <property type="term" value="F:mRNA regulatory element binding translation repressor activity"/>
    <property type="evidence" value="ECO:0007669"/>
    <property type="project" value="TreeGrafter"/>
</dbReference>
<dbReference type="WBParaSite" id="TREG1_79360.1">
    <property type="protein sequence ID" value="TREG1_79360.1"/>
    <property type="gene ID" value="TREG1_79360"/>
</dbReference>
<feature type="region of interest" description="Disordered" evidence="3">
    <location>
        <begin position="373"/>
        <end position="393"/>
    </location>
</feature>
<dbReference type="SMART" id="SM00360">
    <property type="entry name" value="RRM"/>
    <property type="match status" value="2"/>
</dbReference>
<dbReference type="GO" id="GO:0005634">
    <property type="term" value="C:nucleus"/>
    <property type="evidence" value="ECO:0007669"/>
    <property type="project" value="TreeGrafter"/>
</dbReference>
<evidence type="ECO:0000313" key="5">
    <source>
        <dbReference type="Proteomes" id="UP000050795"/>
    </source>
</evidence>
<dbReference type="PANTHER" id="PTHR12566:SF9">
    <property type="entry name" value="CYTOPLASMIC POLYADENYLATION ELEMENT-BINDING PROTEIN 1"/>
    <property type="match status" value="1"/>
</dbReference>
<feature type="domain" description="RRM" evidence="4">
    <location>
        <begin position="672"/>
        <end position="763"/>
    </location>
</feature>